<dbReference type="SUPFAM" id="SSF109854">
    <property type="entry name" value="DinB/YfiT-like putative metalloenzymes"/>
    <property type="match status" value="1"/>
</dbReference>
<dbReference type="Pfam" id="PF07609">
    <property type="entry name" value="DUF1572"/>
    <property type="match status" value="1"/>
</dbReference>
<accession>A0ABZ0QPU4</accession>
<sequence>MHDLVDGPRLAEVYLEAVKSRFRYIKDLAERALAQVDDDALAWSPGGESNSITVLIKHLSGNMVSRWTDFLTSDGEKPDRDRDAEFAEERLPRQELMARWERGWRALFATLDALRLGDLLRTVSIRGEPHTVIDAIERQLFHTSYHVGQIVYLAKARAGERWQSLTIPRKR</sequence>
<keyword evidence="2" id="KW-1185">Reference proteome</keyword>
<organism evidence="1 2">
    <name type="scientific">Thermaerobacter composti</name>
    <dbReference type="NCBI Taxonomy" id="554949"/>
    <lineage>
        <taxon>Bacteria</taxon>
        <taxon>Bacillati</taxon>
        <taxon>Bacillota</taxon>
        <taxon>Clostridia</taxon>
        <taxon>Eubacteriales</taxon>
        <taxon>Clostridiales Family XVII. Incertae Sedis</taxon>
        <taxon>Thermaerobacter</taxon>
    </lineage>
</organism>
<reference evidence="1 2" key="1">
    <citation type="submission" date="2023-08" db="EMBL/GenBank/DDBJ databases">
        <title>Genome sequence of Thermaerobacter compostii strain Ins1, a spore-forming filamentous bacterium isolated from a deep geothermal reservoir.</title>
        <authorList>
            <person name="Bregnard D."/>
            <person name="Gonzalez D."/>
            <person name="Junier P."/>
        </authorList>
    </citation>
    <scope>NUCLEOTIDE SEQUENCE [LARGE SCALE GENOMIC DNA]</scope>
    <source>
        <strain evidence="1 2">Ins1</strain>
    </source>
</reference>
<name>A0ABZ0QPU4_9FIRM</name>
<proteinExistence type="predicted"/>
<evidence type="ECO:0000313" key="1">
    <source>
        <dbReference type="EMBL" id="WPD18440.1"/>
    </source>
</evidence>
<protein>
    <submittedName>
        <fullName evidence="1">DUF1572 family protein</fullName>
    </submittedName>
</protein>
<gene>
    <name evidence="1" type="ORF">Q5761_08690</name>
</gene>
<dbReference type="Gene3D" id="1.20.120.450">
    <property type="entry name" value="dinb family like domain"/>
    <property type="match status" value="1"/>
</dbReference>
<evidence type="ECO:0000313" key="2">
    <source>
        <dbReference type="Proteomes" id="UP001304683"/>
    </source>
</evidence>
<dbReference type="RefSeq" id="WP_318750275.1">
    <property type="nucleotide sequence ID" value="NZ_CP132508.1"/>
</dbReference>
<dbReference type="InterPro" id="IPR011466">
    <property type="entry name" value="DUF1572"/>
</dbReference>
<dbReference type="InterPro" id="IPR034660">
    <property type="entry name" value="DinB/YfiT-like"/>
</dbReference>
<dbReference type="Proteomes" id="UP001304683">
    <property type="component" value="Chromosome"/>
</dbReference>
<dbReference type="EMBL" id="CP132508">
    <property type="protein sequence ID" value="WPD18440.1"/>
    <property type="molecule type" value="Genomic_DNA"/>
</dbReference>